<evidence type="ECO:0000313" key="11">
    <source>
        <dbReference type="Proteomes" id="UP000219621"/>
    </source>
</evidence>
<feature type="transmembrane region" description="Helical" evidence="9">
    <location>
        <begin position="189"/>
        <end position="209"/>
    </location>
</feature>
<dbReference type="GO" id="GO:0008324">
    <property type="term" value="F:monoatomic cation transmembrane transporter activity"/>
    <property type="evidence" value="ECO:0007669"/>
    <property type="project" value="InterPro"/>
</dbReference>
<feature type="transmembrane region" description="Helical" evidence="9">
    <location>
        <begin position="330"/>
        <end position="351"/>
    </location>
</feature>
<comment type="similarity">
    <text evidence="2">Belongs to the TrkH potassium transport family.</text>
</comment>
<evidence type="ECO:0000256" key="2">
    <source>
        <dbReference type="ARBA" id="ARBA00009137"/>
    </source>
</evidence>
<sequence>MPTKGAATLARPIRPAVVLGALGEFAPSLLLAPGVPIPVALLAADWRTAGRCALSVAVILLQWAVARRRWPSPGPDVRRNEALVIAALCFLLASAALVWPLMPPGIPPGSAVFEAVSAITSTGLSTFGNIDDRGVAVQFVRSWGQWYGGLAILVLALALTVRPGGLAVRLGNQEAARQDFLGSTRSRAMRVLVIYVALTVLCIAVLWAATGSWRQGLMNGLTAVSTAGFATQPSSLAGWNPTAQALAIVFSVAGAVSLLFWYRLAEDGWRHLLRDREAQMLIALIVAGALLALLTEVSARTGGLGSIDWSLVGTVAFASASAQSTTGFSIVPATAFAPATQVVLIGQMMVGADMGSTGGGIKVARFLVLLVVVRRALLETSLPEHAVAPPRLRGKPVDPATITSALLVVCLYVATVTVAWGLLTALAVPPLPALFEAVSATSTVGLSAGVAGPDATTAVKMVLAACMLLGRMEFLALLVVFMPHTWKGG</sequence>
<keyword evidence="3" id="KW-0813">Transport</keyword>
<feature type="transmembrane region" description="Helical" evidence="9">
    <location>
        <begin position="281"/>
        <end position="299"/>
    </location>
</feature>
<evidence type="ECO:0000256" key="1">
    <source>
        <dbReference type="ARBA" id="ARBA00004651"/>
    </source>
</evidence>
<feature type="transmembrane region" description="Helical" evidence="9">
    <location>
        <begin position="243"/>
        <end position="261"/>
    </location>
</feature>
<organism evidence="10 11">
    <name type="scientific">Caenispirillum bisanense</name>
    <dbReference type="NCBI Taxonomy" id="414052"/>
    <lineage>
        <taxon>Bacteria</taxon>
        <taxon>Pseudomonadati</taxon>
        <taxon>Pseudomonadota</taxon>
        <taxon>Alphaproteobacteria</taxon>
        <taxon>Rhodospirillales</taxon>
        <taxon>Novispirillaceae</taxon>
        <taxon>Caenispirillum</taxon>
    </lineage>
</organism>
<evidence type="ECO:0000313" key="10">
    <source>
        <dbReference type="EMBL" id="SOD98175.1"/>
    </source>
</evidence>
<reference evidence="10 11" key="1">
    <citation type="submission" date="2017-09" db="EMBL/GenBank/DDBJ databases">
        <authorList>
            <person name="Ehlers B."/>
            <person name="Leendertz F.H."/>
        </authorList>
    </citation>
    <scope>NUCLEOTIDE SEQUENCE [LARGE SCALE GENOMIC DNA]</scope>
    <source>
        <strain evidence="10 11">USBA 140</strain>
    </source>
</reference>
<dbReference type="PANTHER" id="PTHR32024">
    <property type="entry name" value="TRK SYSTEM POTASSIUM UPTAKE PROTEIN TRKG-RELATED"/>
    <property type="match status" value="1"/>
</dbReference>
<keyword evidence="11" id="KW-1185">Reference proteome</keyword>
<feature type="transmembrane region" description="Helical" evidence="9">
    <location>
        <begin position="458"/>
        <end position="481"/>
    </location>
</feature>
<evidence type="ECO:0000256" key="3">
    <source>
        <dbReference type="ARBA" id="ARBA00022448"/>
    </source>
</evidence>
<evidence type="ECO:0000256" key="5">
    <source>
        <dbReference type="ARBA" id="ARBA00022692"/>
    </source>
</evidence>
<evidence type="ECO:0000256" key="7">
    <source>
        <dbReference type="ARBA" id="ARBA00023065"/>
    </source>
</evidence>
<name>A0A286GRI4_9PROT</name>
<keyword evidence="4" id="KW-1003">Cell membrane</keyword>
<protein>
    <submittedName>
        <fullName evidence="10">Trk system potassium uptake protein TrkH</fullName>
    </submittedName>
</protein>
<dbReference type="GO" id="GO:0005886">
    <property type="term" value="C:plasma membrane"/>
    <property type="evidence" value="ECO:0007669"/>
    <property type="project" value="UniProtKB-SubCell"/>
</dbReference>
<evidence type="ECO:0000256" key="8">
    <source>
        <dbReference type="ARBA" id="ARBA00023136"/>
    </source>
</evidence>
<keyword evidence="5 9" id="KW-0812">Transmembrane</keyword>
<feature type="transmembrane region" description="Helical" evidence="9">
    <location>
        <begin position="402"/>
        <end position="426"/>
    </location>
</feature>
<evidence type="ECO:0000256" key="4">
    <source>
        <dbReference type="ARBA" id="ARBA00022475"/>
    </source>
</evidence>
<dbReference type="Proteomes" id="UP000219621">
    <property type="component" value="Unassembled WGS sequence"/>
</dbReference>
<keyword evidence="8 9" id="KW-0472">Membrane</keyword>
<proteinExistence type="inferred from homology"/>
<comment type="subcellular location">
    <subcellularLocation>
        <location evidence="1">Cell membrane</location>
        <topology evidence="1">Multi-pass membrane protein</topology>
    </subcellularLocation>
</comment>
<evidence type="ECO:0000256" key="6">
    <source>
        <dbReference type="ARBA" id="ARBA00022989"/>
    </source>
</evidence>
<dbReference type="Pfam" id="PF02386">
    <property type="entry name" value="TrkH"/>
    <property type="match status" value="1"/>
</dbReference>
<dbReference type="GO" id="GO:0030001">
    <property type="term" value="P:metal ion transport"/>
    <property type="evidence" value="ECO:0007669"/>
    <property type="project" value="UniProtKB-ARBA"/>
</dbReference>
<dbReference type="RefSeq" id="WP_176525224.1">
    <property type="nucleotide sequence ID" value="NZ_OCNJ01000007.1"/>
</dbReference>
<accession>A0A286GRI4</accession>
<feature type="transmembrane region" description="Helical" evidence="9">
    <location>
        <begin position="146"/>
        <end position="168"/>
    </location>
</feature>
<dbReference type="PANTHER" id="PTHR32024:SF2">
    <property type="entry name" value="TRK SYSTEM POTASSIUM UPTAKE PROTEIN TRKG-RELATED"/>
    <property type="match status" value="1"/>
</dbReference>
<dbReference type="AlphaFoldDB" id="A0A286GRI4"/>
<keyword evidence="7" id="KW-0406">Ion transport</keyword>
<evidence type="ECO:0000256" key="9">
    <source>
        <dbReference type="SAM" id="Phobius"/>
    </source>
</evidence>
<gene>
    <name evidence="10" type="ORF">SAMN05421508_107230</name>
</gene>
<feature type="transmembrane region" description="Helical" evidence="9">
    <location>
        <begin position="82"/>
        <end position="102"/>
    </location>
</feature>
<dbReference type="EMBL" id="OCNJ01000007">
    <property type="protein sequence ID" value="SOD98175.1"/>
    <property type="molecule type" value="Genomic_DNA"/>
</dbReference>
<dbReference type="InterPro" id="IPR003445">
    <property type="entry name" value="Cat_transpt"/>
</dbReference>
<keyword evidence="6 9" id="KW-1133">Transmembrane helix</keyword>